<gene>
    <name evidence="1" type="ORF">WN944_016747</name>
</gene>
<dbReference type="EMBL" id="JBCGBO010000005">
    <property type="protein sequence ID" value="KAK9201542.1"/>
    <property type="molecule type" value="Genomic_DNA"/>
</dbReference>
<evidence type="ECO:0000313" key="2">
    <source>
        <dbReference type="Proteomes" id="UP001428341"/>
    </source>
</evidence>
<keyword evidence="2" id="KW-1185">Reference proteome</keyword>
<sequence length="66" mass="7374">MKEVTGCPLSFGKDLSTAAFGYVNDVDYANTIRYTKSKFLVLHLAGLFPDKCPCQSGINLRNMQRQ</sequence>
<organism evidence="1 2">
    <name type="scientific">Citrus x changshan-huyou</name>
    <dbReference type="NCBI Taxonomy" id="2935761"/>
    <lineage>
        <taxon>Eukaryota</taxon>
        <taxon>Viridiplantae</taxon>
        <taxon>Streptophyta</taxon>
        <taxon>Embryophyta</taxon>
        <taxon>Tracheophyta</taxon>
        <taxon>Spermatophyta</taxon>
        <taxon>Magnoliopsida</taxon>
        <taxon>eudicotyledons</taxon>
        <taxon>Gunneridae</taxon>
        <taxon>Pentapetalae</taxon>
        <taxon>rosids</taxon>
        <taxon>malvids</taxon>
        <taxon>Sapindales</taxon>
        <taxon>Rutaceae</taxon>
        <taxon>Aurantioideae</taxon>
        <taxon>Citrus</taxon>
    </lineage>
</organism>
<reference evidence="1 2" key="1">
    <citation type="submission" date="2024-05" db="EMBL/GenBank/DDBJ databases">
        <title>Haplotype-resolved chromosome-level genome assembly of Huyou (Citrus changshanensis).</title>
        <authorList>
            <person name="Miao C."/>
            <person name="Chen W."/>
            <person name="Wu Y."/>
            <person name="Wang L."/>
            <person name="Zhao S."/>
            <person name="Grierson D."/>
            <person name="Xu C."/>
            <person name="Chen K."/>
        </authorList>
    </citation>
    <scope>NUCLEOTIDE SEQUENCE [LARGE SCALE GENOMIC DNA]</scope>
    <source>
        <strain evidence="1">01-14</strain>
        <tissue evidence="1">Leaf</tissue>
    </source>
</reference>
<dbReference type="Proteomes" id="UP001428341">
    <property type="component" value="Unassembled WGS sequence"/>
</dbReference>
<protein>
    <submittedName>
        <fullName evidence="1">Uncharacterized protein</fullName>
    </submittedName>
</protein>
<dbReference type="AlphaFoldDB" id="A0AAP0MBL8"/>
<comment type="caution">
    <text evidence="1">The sequence shown here is derived from an EMBL/GenBank/DDBJ whole genome shotgun (WGS) entry which is preliminary data.</text>
</comment>
<accession>A0AAP0MBL8</accession>
<evidence type="ECO:0000313" key="1">
    <source>
        <dbReference type="EMBL" id="KAK9201542.1"/>
    </source>
</evidence>
<proteinExistence type="predicted"/>
<name>A0AAP0MBL8_9ROSI</name>